<proteinExistence type="predicted"/>
<dbReference type="GeneID" id="9861449"/>
<dbReference type="Gene3D" id="1.10.1510.10">
    <property type="entry name" value="Uncharacterised protein YqeY/AIM41 PF09424, N-terminal domain"/>
    <property type="match status" value="1"/>
</dbReference>
<dbReference type="EMBL" id="HM452126">
    <property type="protein sequence ID" value="ADM79885.1"/>
    <property type="molecule type" value="Genomic_DNA"/>
</dbReference>
<protein>
    <submittedName>
        <fullName evidence="1">Uncharacterized protein</fullName>
    </submittedName>
</protein>
<name>E1A2D9_9CAUD</name>
<dbReference type="OrthoDB" id="16401at10239"/>
<sequence>MSLLEQIKQDQIAARKSADRTTDIGKMKISALTTLIGEASPAGNATASDEDVLKVIRKFVKNLDETIKTVDVEHKITSFEQAAETLKDCSKLMMLLIERQLYTGYLPKVFDSADIRDIIVNMSGANIGQVMGACKKAAQEQGKMFDGALVRKEMGV</sequence>
<dbReference type="GO" id="GO:0016884">
    <property type="term" value="F:carbon-nitrogen ligase activity, with glutamine as amido-N-donor"/>
    <property type="evidence" value="ECO:0007669"/>
    <property type="project" value="InterPro"/>
</dbReference>
<dbReference type="Proteomes" id="UP000002236">
    <property type="component" value="Segment"/>
</dbReference>
<dbReference type="InterPro" id="IPR003789">
    <property type="entry name" value="Asn/Gln_tRNA_amidoTrase-B-like"/>
</dbReference>
<evidence type="ECO:0000313" key="1">
    <source>
        <dbReference type="EMBL" id="ADM79885.1"/>
    </source>
</evidence>
<dbReference type="SUPFAM" id="SSF89095">
    <property type="entry name" value="GatB/YqeY motif"/>
    <property type="match status" value="1"/>
</dbReference>
<dbReference type="InterPro" id="IPR042184">
    <property type="entry name" value="YqeY/Aim41_N"/>
</dbReference>
<accession>E1A2D9</accession>
<reference evidence="1 2" key="1">
    <citation type="journal article" date="2012" name="Vet. Microbiol.">
        <title>Complete genome sequence and characterization of a broad-host range T4-like bacteriophage phiAS5 infecting Aeromonas salmonicida subsp. salmonicida.</title>
        <authorList>
            <person name="Kim J.H."/>
            <person name="Son J.S."/>
            <person name="Choi Y.J."/>
            <person name="Choresca C.H.Jr."/>
            <person name="Shin S.P."/>
            <person name="Han J.E."/>
            <person name="Jun J.W."/>
            <person name="Park S.C."/>
        </authorList>
    </citation>
    <scope>NUCLEOTIDE SEQUENCE [LARGE SCALE GENOMIC DNA]</scope>
</reference>
<evidence type="ECO:0000313" key="2">
    <source>
        <dbReference type="Proteomes" id="UP000002236"/>
    </source>
</evidence>
<dbReference type="KEGG" id="vg:9861449"/>
<gene>
    <name evidence="1" type="ORF">phiAS5_ORF0042</name>
</gene>
<organism evidence="1 2">
    <name type="scientific">Aeromonas phage phiAS5</name>
    <dbReference type="NCBI Taxonomy" id="879630"/>
    <lineage>
        <taxon>Viruses</taxon>
        <taxon>Duplodnaviria</taxon>
        <taxon>Heunggongvirae</taxon>
        <taxon>Uroviricota</taxon>
        <taxon>Caudoviricetes</taxon>
        <taxon>Pantevenvirales</taxon>
        <taxon>Straboviridae</taxon>
        <taxon>Chrysonvirus</taxon>
        <taxon>Chrysonvirus as5</taxon>
    </lineage>
</organism>
<dbReference type="RefSeq" id="YP_003969331.1">
    <property type="nucleotide sequence ID" value="NC_014636.1"/>
</dbReference>
<keyword evidence="2" id="KW-1185">Reference proteome</keyword>